<evidence type="ECO:0000256" key="2">
    <source>
        <dbReference type="ARBA" id="ARBA00004584"/>
    </source>
</evidence>
<evidence type="ECO:0000256" key="5">
    <source>
        <dbReference type="ARBA" id="ARBA00023242"/>
    </source>
</evidence>
<dbReference type="GO" id="GO:0031511">
    <property type="term" value="C:Mis6-Sim4 complex"/>
    <property type="evidence" value="ECO:0007669"/>
    <property type="project" value="TreeGrafter"/>
</dbReference>
<dbReference type="Pfam" id="PF09496">
    <property type="entry name" value="CENP-O"/>
    <property type="match status" value="1"/>
</dbReference>
<reference evidence="9 10" key="1">
    <citation type="submission" date="2016-11" db="EMBL/GenBank/DDBJ databases">
        <title>Draft Genome Assembly of Colletotrichum chlorophyti a pathogen of herbaceous plants.</title>
        <authorList>
            <person name="Gan P."/>
            <person name="Narusaka M."/>
            <person name="Tsushima A."/>
            <person name="Narusaka Y."/>
            <person name="Takano Y."/>
            <person name="Shirasu K."/>
        </authorList>
    </citation>
    <scope>NUCLEOTIDE SEQUENCE [LARGE SCALE GENOMIC DNA]</scope>
    <source>
        <strain evidence="9 10">NTL11</strain>
    </source>
</reference>
<organism evidence="9 10">
    <name type="scientific">Colletotrichum chlorophyti</name>
    <dbReference type="NCBI Taxonomy" id="708187"/>
    <lineage>
        <taxon>Eukaryota</taxon>
        <taxon>Fungi</taxon>
        <taxon>Dikarya</taxon>
        <taxon>Ascomycota</taxon>
        <taxon>Pezizomycotina</taxon>
        <taxon>Sordariomycetes</taxon>
        <taxon>Hypocreomycetidae</taxon>
        <taxon>Glomerellales</taxon>
        <taxon>Glomerellaceae</taxon>
        <taxon>Colletotrichum</taxon>
    </lineage>
</organism>
<evidence type="ECO:0000313" key="9">
    <source>
        <dbReference type="EMBL" id="OLN97226.1"/>
    </source>
</evidence>
<keyword evidence="5" id="KW-0539">Nucleus</keyword>
<dbReference type="EMBL" id="MPGH01000010">
    <property type="protein sequence ID" value="OLN97226.1"/>
    <property type="molecule type" value="Genomic_DNA"/>
</dbReference>
<feature type="region of interest" description="Disordered" evidence="8">
    <location>
        <begin position="44"/>
        <end position="65"/>
    </location>
</feature>
<evidence type="ECO:0008006" key="11">
    <source>
        <dbReference type="Google" id="ProtNLM"/>
    </source>
</evidence>
<evidence type="ECO:0000256" key="7">
    <source>
        <dbReference type="SAM" id="Coils"/>
    </source>
</evidence>
<keyword evidence="6" id="KW-0137">Centromere</keyword>
<evidence type="ECO:0000256" key="3">
    <source>
        <dbReference type="ARBA" id="ARBA00007321"/>
    </source>
</evidence>
<evidence type="ECO:0000256" key="4">
    <source>
        <dbReference type="ARBA" id="ARBA00022454"/>
    </source>
</evidence>
<proteinExistence type="inferred from homology"/>
<dbReference type="InterPro" id="IPR018464">
    <property type="entry name" value="CENP-O"/>
</dbReference>
<evidence type="ECO:0000256" key="8">
    <source>
        <dbReference type="SAM" id="MobiDB-lite"/>
    </source>
</evidence>
<dbReference type="PANTHER" id="PTHR14582">
    <property type="entry name" value="INNER KINETOCHORE SUBUNIT MAL2"/>
    <property type="match status" value="1"/>
</dbReference>
<evidence type="ECO:0000313" key="10">
    <source>
        <dbReference type="Proteomes" id="UP000186583"/>
    </source>
</evidence>
<accession>A0A1Q8S774</accession>
<name>A0A1Q8S774_9PEZI</name>
<comment type="subcellular location">
    <subcellularLocation>
        <location evidence="2">Chromosome</location>
        <location evidence="2">Centromere</location>
    </subcellularLocation>
    <subcellularLocation>
        <location evidence="1">Nucleus</location>
    </subcellularLocation>
</comment>
<comment type="caution">
    <text evidence="9">The sequence shown here is derived from an EMBL/GenBank/DDBJ whole genome shotgun (WGS) entry which is preliminary data.</text>
</comment>
<dbReference type="OrthoDB" id="10050372at2759"/>
<keyword evidence="7" id="KW-0175">Coiled coil</keyword>
<evidence type="ECO:0000256" key="1">
    <source>
        <dbReference type="ARBA" id="ARBA00004123"/>
    </source>
</evidence>
<protein>
    <recommendedName>
        <fullName evidence="11">Cenp-O kinetochore centromere component</fullName>
    </recommendedName>
</protein>
<dbReference type="AlphaFoldDB" id="A0A1Q8S774"/>
<keyword evidence="10" id="KW-1185">Reference proteome</keyword>
<dbReference type="Proteomes" id="UP000186583">
    <property type="component" value="Unassembled WGS sequence"/>
</dbReference>
<keyword evidence="4" id="KW-0158">Chromosome</keyword>
<evidence type="ECO:0000256" key="6">
    <source>
        <dbReference type="ARBA" id="ARBA00023328"/>
    </source>
</evidence>
<feature type="coiled-coil region" evidence="7">
    <location>
        <begin position="10"/>
        <end position="37"/>
    </location>
</feature>
<dbReference type="PANTHER" id="PTHR14582:SF1">
    <property type="entry name" value="CENTROMERE PROTEIN O"/>
    <property type="match status" value="1"/>
</dbReference>
<comment type="similarity">
    <text evidence="3">Belongs to the CENP-O/MCM21 family.</text>
</comment>
<gene>
    <name evidence="9" type="ORF">CCHL11_07748</name>
</gene>
<dbReference type="STRING" id="708187.A0A1Q8S774"/>
<sequence>MSAEPQDGVVAALEQEIKDLRARAASLKRELKIQATALISSESTRNALKEDNQNRSALTLPSEPNPIRNEVLARSKAQDAHDQQCLYRTCATVTTFKVQDPDPNAVDHGNVLGIRIEIMSSAKFRRPYYVMLNRPYKGSRYLRVHRHTVPSCIPLAALAARHLPAPKPADAERQTTQDLSRFVRTLRREIARYHNRTAVIGDLQRAAGLRGGSTGEDRDIEQAVASISAADLESRQISIEWVDGRAGRLIMSEDGQIQKFVVLGAAGRDREVTRELLGESRRVEDVAKRLSAT</sequence>
<dbReference type="GO" id="GO:0005634">
    <property type="term" value="C:nucleus"/>
    <property type="evidence" value="ECO:0007669"/>
    <property type="project" value="UniProtKB-SubCell"/>
</dbReference>